<comment type="caution">
    <text evidence="1">The sequence shown here is derived from an EMBL/GenBank/DDBJ whole genome shotgun (WGS) entry which is preliminary data.</text>
</comment>
<proteinExistence type="predicted"/>
<organism evidence="1 2">
    <name type="scientific">Sphaerodactylus townsendi</name>
    <dbReference type="NCBI Taxonomy" id="933632"/>
    <lineage>
        <taxon>Eukaryota</taxon>
        <taxon>Metazoa</taxon>
        <taxon>Chordata</taxon>
        <taxon>Craniata</taxon>
        <taxon>Vertebrata</taxon>
        <taxon>Euteleostomi</taxon>
        <taxon>Lepidosauria</taxon>
        <taxon>Squamata</taxon>
        <taxon>Bifurcata</taxon>
        <taxon>Gekkota</taxon>
        <taxon>Sphaerodactylidae</taxon>
        <taxon>Sphaerodactylus</taxon>
    </lineage>
</organism>
<gene>
    <name evidence="1" type="ORF">K3G42_032270</name>
</gene>
<accession>A0ACB8GDQ5</accession>
<protein>
    <submittedName>
        <fullName evidence="1">Uncharacterized protein</fullName>
    </submittedName>
</protein>
<dbReference type="Proteomes" id="UP000827872">
    <property type="component" value="Linkage Group LG01"/>
</dbReference>
<dbReference type="EMBL" id="CM037614">
    <property type="protein sequence ID" value="KAH8017738.1"/>
    <property type="molecule type" value="Genomic_DNA"/>
</dbReference>
<evidence type="ECO:0000313" key="1">
    <source>
        <dbReference type="EMBL" id="KAH8017738.1"/>
    </source>
</evidence>
<evidence type="ECO:0000313" key="2">
    <source>
        <dbReference type="Proteomes" id="UP000827872"/>
    </source>
</evidence>
<sequence length="124" mass="13093">MGTACSSSSSARRWRRSRWCSGSSSAPSRPSQPEVQEAGARCNATPAEAPLPPLGEPDSDSELLDQVLAECDADGPGQLQLPPRHPSRLAVHSSSSPAGGAAWEQSRGDRQIEIVQSAVSKTDW</sequence>
<name>A0ACB8GDQ5_9SAUR</name>
<keyword evidence="2" id="KW-1185">Reference proteome</keyword>
<reference evidence="1" key="1">
    <citation type="submission" date="2021-08" db="EMBL/GenBank/DDBJ databases">
        <title>The first chromosome-level gecko genome reveals the dynamic sex chromosomes of Neotropical dwarf geckos (Sphaerodactylidae: Sphaerodactylus).</title>
        <authorList>
            <person name="Pinto B.J."/>
            <person name="Keating S.E."/>
            <person name="Gamble T."/>
        </authorList>
    </citation>
    <scope>NUCLEOTIDE SEQUENCE</scope>
    <source>
        <strain evidence="1">TG3544</strain>
    </source>
</reference>